<organism evidence="2">
    <name type="scientific">Papilio xuthus</name>
    <name type="common">Asian swallowtail butterfly</name>
    <dbReference type="NCBI Taxonomy" id="66420"/>
    <lineage>
        <taxon>Eukaryota</taxon>
        <taxon>Metazoa</taxon>
        <taxon>Ecdysozoa</taxon>
        <taxon>Arthropoda</taxon>
        <taxon>Hexapoda</taxon>
        <taxon>Insecta</taxon>
        <taxon>Pterygota</taxon>
        <taxon>Neoptera</taxon>
        <taxon>Endopterygota</taxon>
        <taxon>Lepidoptera</taxon>
        <taxon>Glossata</taxon>
        <taxon>Ditrysia</taxon>
        <taxon>Papilionoidea</taxon>
        <taxon>Papilionidae</taxon>
        <taxon>Papilioninae</taxon>
        <taxon>Papilio</taxon>
    </lineage>
</organism>
<evidence type="ECO:0000313" key="2">
    <source>
        <dbReference type="RefSeq" id="XP_013173724.1"/>
    </source>
</evidence>
<name>A0AAJ6ZJM2_PAPXU</name>
<accession>A0AAJ6ZJM2</accession>
<dbReference type="RefSeq" id="XP_013173724.1">
    <property type="nucleotide sequence ID" value="XM_013318270.1"/>
</dbReference>
<feature type="signal peptide" evidence="1">
    <location>
        <begin position="1"/>
        <end position="20"/>
    </location>
</feature>
<evidence type="ECO:0000256" key="1">
    <source>
        <dbReference type="SAM" id="SignalP"/>
    </source>
</evidence>
<reference evidence="2" key="1">
    <citation type="submission" date="2025-08" db="UniProtKB">
        <authorList>
            <consortium name="RefSeq"/>
        </authorList>
    </citation>
    <scope>IDENTIFICATION</scope>
</reference>
<dbReference type="AlphaFoldDB" id="A0AAJ6ZJM2"/>
<proteinExistence type="predicted"/>
<protein>
    <submittedName>
        <fullName evidence="2">Uncharacterized protein LOC106122330</fullName>
    </submittedName>
</protein>
<sequence length="145" mass="16792">MCSPKLIVFVLTLYSACVTSIKIEIDSEDVYKFVQNFMNFDVFRKFAIDNYRGLLKSEFKNPYHPEDNVPNIEKVTVSYEKENELLDMKLESENRIFLSELYKKDSANNSHFSNPYKNRKIISAIGSTTLQWANSATLLPLFKGT</sequence>
<dbReference type="GeneID" id="106122330"/>
<feature type="chain" id="PRO_5042516605" evidence="1">
    <location>
        <begin position="21"/>
        <end position="145"/>
    </location>
</feature>
<gene>
    <name evidence="2" type="primary">LOC106122330</name>
</gene>
<dbReference type="KEGG" id="pxu:106122330"/>
<dbReference type="Proteomes" id="UP000694872">
    <property type="component" value="Unplaced"/>
</dbReference>
<keyword evidence="1" id="KW-0732">Signal</keyword>